<dbReference type="HOGENOM" id="CLU_980012_0_0_1"/>
<sequence>MVYKKPRSDAQIAQLKSNHERLHKKTHERASASLITPPVPPSPLELAQKELEESKRRGDDFQRKSHNNSRKFKRARALADDLTVKFKEVSSQVAKALKGEAKAIQELEEVRSQAAETIASLNQETRRKIEEIEAAGLQEVEELQAELEELQTRAEDAEARAEDAEEGAQRLQAKLGKELERSDGLKRRNNALRMSKARAPQKQQNAVAEGTRVSLKEKGIITDDTREGVRDLLSLKIPVESVNSTIHTVARMLGSNVPDSIDRRSVSRIALEGLVAADMQSVWEVHNAEGE</sequence>
<dbReference type="STRING" id="930990.A0A067MLV2"/>
<feature type="compositionally biased region" description="Basic and acidic residues" evidence="1">
    <location>
        <begin position="153"/>
        <end position="162"/>
    </location>
</feature>
<dbReference type="Proteomes" id="UP000027195">
    <property type="component" value="Unassembled WGS sequence"/>
</dbReference>
<gene>
    <name evidence="2" type="ORF">BOTBODRAFT_173785</name>
</gene>
<protein>
    <submittedName>
        <fullName evidence="2">Uncharacterized protein</fullName>
    </submittedName>
</protein>
<feature type="compositionally biased region" description="Basic and acidic residues" evidence="1">
    <location>
        <begin position="47"/>
        <end position="63"/>
    </location>
</feature>
<dbReference type="InParanoid" id="A0A067MLV2"/>
<keyword evidence="3" id="KW-1185">Reference proteome</keyword>
<feature type="compositionally biased region" description="Basic and acidic residues" evidence="1">
    <location>
        <begin position="175"/>
        <end position="186"/>
    </location>
</feature>
<accession>A0A067MLV2</accession>
<evidence type="ECO:0000313" key="2">
    <source>
        <dbReference type="EMBL" id="KDQ15710.1"/>
    </source>
</evidence>
<evidence type="ECO:0000256" key="1">
    <source>
        <dbReference type="SAM" id="MobiDB-lite"/>
    </source>
</evidence>
<feature type="region of interest" description="Disordered" evidence="1">
    <location>
        <begin position="1"/>
        <end position="72"/>
    </location>
</feature>
<evidence type="ECO:0000313" key="3">
    <source>
        <dbReference type="Proteomes" id="UP000027195"/>
    </source>
</evidence>
<proteinExistence type="predicted"/>
<dbReference type="EMBL" id="KL198031">
    <property type="protein sequence ID" value="KDQ15710.1"/>
    <property type="molecule type" value="Genomic_DNA"/>
</dbReference>
<name>A0A067MLV2_BOTB1</name>
<dbReference type="OrthoDB" id="3064317at2759"/>
<dbReference type="AlphaFoldDB" id="A0A067MLV2"/>
<reference evidence="3" key="1">
    <citation type="journal article" date="2014" name="Proc. Natl. Acad. Sci. U.S.A.">
        <title>Extensive sampling of basidiomycete genomes demonstrates inadequacy of the white-rot/brown-rot paradigm for wood decay fungi.</title>
        <authorList>
            <person name="Riley R."/>
            <person name="Salamov A.A."/>
            <person name="Brown D.W."/>
            <person name="Nagy L.G."/>
            <person name="Floudas D."/>
            <person name="Held B.W."/>
            <person name="Levasseur A."/>
            <person name="Lombard V."/>
            <person name="Morin E."/>
            <person name="Otillar R."/>
            <person name="Lindquist E.A."/>
            <person name="Sun H."/>
            <person name="LaButti K.M."/>
            <person name="Schmutz J."/>
            <person name="Jabbour D."/>
            <person name="Luo H."/>
            <person name="Baker S.E."/>
            <person name="Pisabarro A.G."/>
            <person name="Walton J.D."/>
            <person name="Blanchette R.A."/>
            <person name="Henrissat B."/>
            <person name="Martin F."/>
            <person name="Cullen D."/>
            <person name="Hibbett D.S."/>
            <person name="Grigoriev I.V."/>
        </authorList>
    </citation>
    <scope>NUCLEOTIDE SEQUENCE [LARGE SCALE GENOMIC DNA]</scope>
    <source>
        <strain evidence="3">FD-172 SS1</strain>
    </source>
</reference>
<organism evidence="2 3">
    <name type="scientific">Botryobasidium botryosum (strain FD-172 SS1)</name>
    <dbReference type="NCBI Taxonomy" id="930990"/>
    <lineage>
        <taxon>Eukaryota</taxon>
        <taxon>Fungi</taxon>
        <taxon>Dikarya</taxon>
        <taxon>Basidiomycota</taxon>
        <taxon>Agaricomycotina</taxon>
        <taxon>Agaricomycetes</taxon>
        <taxon>Cantharellales</taxon>
        <taxon>Botryobasidiaceae</taxon>
        <taxon>Botryobasidium</taxon>
    </lineage>
</organism>
<feature type="region of interest" description="Disordered" evidence="1">
    <location>
        <begin position="153"/>
        <end position="188"/>
    </location>
</feature>